<dbReference type="InterPro" id="IPR029058">
    <property type="entry name" value="AB_hydrolase_fold"/>
</dbReference>
<keyword evidence="4" id="KW-0719">Serine esterase</keyword>
<dbReference type="PANTHER" id="PTHR10655:SF17">
    <property type="entry name" value="LYSOPHOSPHOLIPASE-LIKE PROTEIN 1"/>
    <property type="match status" value="1"/>
</dbReference>
<evidence type="ECO:0000256" key="2">
    <source>
        <dbReference type="ARBA" id="ARBA00012423"/>
    </source>
</evidence>
<dbReference type="Gene3D" id="3.40.50.1820">
    <property type="entry name" value="alpha/beta hydrolase"/>
    <property type="match status" value="1"/>
</dbReference>
<dbReference type="InterPro" id="IPR003140">
    <property type="entry name" value="PLipase/COase/thioEstase"/>
</dbReference>
<dbReference type="EMBL" id="JAKWFO010000005">
    <property type="protein sequence ID" value="KAI9636796.1"/>
    <property type="molecule type" value="Genomic_DNA"/>
</dbReference>
<dbReference type="GO" id="GO:0005737">
    <property type="term" value="C:cytoplasm"/>
    <property type="evidence" value="ECO:0007669"/>
    <property type="project" value="TreeGrafter"/>
</dbReference>
<keyword evidence="5" id="KW-0378">Hydrolase</keyword>
<accession>A0AA38LWZ3</accession>
<evidence type="ECO:0000256" key="4">
    <source>
        <dbReference type="ARBA" id="ARBA00022487"/>
    </source>
</evidence>
<comment type="catalytic activity">
    <reaction evidence="9">
        <text>S-hexadecanoyl-L-cysteinyl-[protein] + H2O = L-cysteinyl-[protein] + hexadecanoate + H(+)</text>
        <dbReference type="Rhea" id="RHEA:19233"/>
        <dbReference type="Rhea" id="RHEA-COMP:10131"/>
        <dbReference type="Rhea" id="RHEA-COMP:11032"/>
        <dbReference type="ChEBI" id="CHEBI:7896"/>
        <dbReference type="ChEBI" id="CHEBI:15377"/>
        <dbReference type="ChEBI" id="CHEBI:15378"/>
        <dbReference type="ChEBI" id="CHEBI:29950"/>
        <dbReference type="ChEBI" id="CHEBI:74151"/>
        <dbReference type="EC" id="3.1.2.22"/>
    </reaction>
</comment>
<evidence type="ECO:0000256" key="8">
    <source>
        <dbReference type="ARBA" id="ARBA00031195"/>
    </source>
</evidence>
<keyword evidence="6" id="KW-0276">Fatty acid metabolism</keyword>
<evidence type="ECO:0000256" key="1">
    <source>
        <dbReference type="ARBA" id="ARBA00006499"/>
    </source>
</evidence>
<dbReference type="EC" id="3.1.2.22" evidence="2"/>
<comment type="similarity">
    <text evidence="1">Belongs to the AB hydrolase superfamily. AB hydrolase 2 family.</text>
</comment>
<evidence type="ECO:0000313" key="11">
    <source>
        <dbReference type="EMBL" id="KAI9636796.1"/>
    </source>
</evidence>
<dbReference type="RefSeq" id="XP_052946573.1">
    <property type="nucleotide sequence ID" value="XM_053093452.1"/>
</dbReference>
<dbReference type="GO" id="GO:0052689">
    <property type="term" value="F:carboxylic ester hydrolase activity"/>
    <property type="evidence" value="ECO:0007669"/>
    <property type="project" value="UniProtKB-KW"/>
</dbReference>
<name>A0AA38LWZ3_9TREE</name>
<keyword evidence="12" id="KW-1185">Reference proteome</keyword>
<evidence type="ECO:0000256" key="6">
    <source>
        <dbReference type="ARBA" id="ARBA00022832"/>
    </source>
</evidence>
<protein>
    <recommendedName>
        <fullName evidence="3">Acyl-protein thioesterase 1</fullName>
        <ecNumber evidence="2">3.1.2.22</ecNumber>
    </recommendedName>
    <alternativeName>
        <fullName evidence="8">Palmitoyl-protein hydrolase</fullName>
    </alternativeName>
</protein>
<feature type="domain" description="Phospholipase/carboxylesterase/thioesterase" evidence="10">
    <location>
        <begin position="10"/>
        <end position="233"/>
    </location>
</feature>
<proteinExistence type="inferred from homology"/>
<dbReference type="Proteomes" id="UP001164286">
    <property type="component" value="Unassembled WGS sequence"/>
</dbReference>
<dbReference type="AlphaFoldDB" id="A0AA38LWZ3"/>
<keyword evidence="6" id="KW-0443">Lipid metabolism</keyword>
<evidence type="ECO:0000313" key="12">
    <source>
        <dbReference type="Proteomes" id="UP001164286"/>
    </source>
</evidence>
<dbReference type="GO" id="GO:0006631">
    <property type="term" value="P:fatty acid metabolic process"/>
    <property type="evidence" value="ECO:0007669"/>
    <property type="project" value="UniProtKB-KW"/>
</dbReference>
<gene>
    <name evidence="11" type="ORF">MKK02DRAFT_45503</name>
</gene>
<dbReference type="Pfam" id="PF02230">
    <property type="entry name" value="Abhydrolase_2"/>
    <property type="match status" value="1"/>
</dbReference>
<dbReference type="SUPFAM" id="SSF53474">
    <property type="entry name" value="alpha/beta-Hydrolases"/>
    <property type="match status" value="1"/>
</dbReference>
<dbReference type="InterPro" id="IPR050565">
    <property type="entry name" value="LYPA1-2/EST-like"/>
</dbReference>
<comment type="caution">
    <text evidence="11">The sequence shown here is derived from an EMBL/GenBank/DDBJ whole genome shotgun (WGS) entry which is preliminary data.</text>
</comment>
<evidence type="ECO:0000256" key="5">
    <source>
        <dbReference type="ARBA" id="ARBA00022801"/>
    </source>
</evidence>
<evidence type="ECO:0000256" key="3">
    <source>
        <dbReference type="ARBA" id="ARBA00014923"/>
    </source>
</evidence>
<sequence length="237" mass="25443">MAATLAHISVAPKAAHKSTVIFLHGLGDSGHGWLPVFQRFGTLLPHTKFILPHASERPITRHRGAVLPAWFDMRDYANVSNSQIDDEPGLRATSAQVDKLIQAEVDAGVPENEIVLGGYSQGGAVASWYGVTSGRGLGGVVVLSSWLPLSHKVREEAKATAKDVPVFWGHGEADPIVAYQNAVKSVEILKELGLPSVPPGEAFARPGVRFESYPGMEHTTCAKEIEDLAGWLKEALP</sequence>
<dbReference type="PANTHER" id="PTHR10655">
    <property type="entry name" value="LYSOPHOSPHOLIPASE-RELATED"/>
    <property type="match status" value="1"/>
</dbReference>
<comment type="function">
    <text evidence="7">Hydrolyzes fatty acids from S-acylated cysteine residues in proteins with a strong preference for palmitoylated G-alpha proteins over other acyl substrates. Mediates the deacylation of G-alpha proteins such as GPA1 in vivo, but has weak or no activity toward palmitoylated Ras proteins. Has weak lysophospholipase activity in vitro; however such activity may not exist in vivo.</text>
</comment>
<dbReference type="GeneID" id="77732657"/>
<evidence type="ECO:0000256" key="7">
    <source>
        <dbReference type="ARBA" id="ARBA00029392"/>
    </source>
</evidence>
<evidence type="ECO:0000259" key="10">
    <source>
        <dbReference type="Pfam" id="PF02230"/>
    </source>
</evidence>
<organism evidence="11 12">
    <name type="scientific">Dioszegia hungarica</name>
    <dbReference type="NCBI Taxonomy" id="4972"/>
    <lineage>
        <taxon>Eukaryota</taxon>
        <taxon>Fungi</taxon>
        <taxon>Dikarya</taxon>
        <taxon>Basidiomycota</taxon>
        <taxon>Agaricomycotina</taxon>
        <taxon>Tremellomycetes</taxon>
        <taxon>Tremellales</taxon>
        <taxon>Bulleribasidiaceae</taxon>
        <taxon>Dioszegia</taxon>
    </lineage>
</organism>
<reference evidence="11" key="1">
    <citation type="journal article" date="2022" name="G3 (Bethesda)">
        <title>High quality genome of the basidiomycete yeast Dioszegia hungarica PDD-24b-2 isolated from cloud water.</title>
        <authorList>
            <person name="Jarrige D."/>
            <person name="Haridas S."/>
            <person name="Bleykasten-Grosshans C."/>
            <person name="Joly M."/>
            <person name="Nadalig T."/>
            <person name="Sancelme M."/>
            <person name="Vuilleumier S."/>
            <person name="Grigoriev I.V."/>
            <person name="Amato P."/>
            <person name="Bringel F."/>
        </authorList>
    </citation>
    <scope>NUCLEOTIDE SEQUENCE</scope>
    <source>
        <strain evidence="11">PDD-24b-2</strain>
    </source>
</reference>
<evidence type="ECO:0000256" key="9">
    <source>
        <dbReference type="ARBA" id="ARBA00047337"/>
    </source>
</evidence>
<dbReference type="GO" id="GO:0008474">
    <property type="term" value="F:palmitoyl-(protein) hydrolase activity"/>
    <property type="evidence" value="ECO:0007669"/>
    <property type="project" value="UniProtKB-EC"/>
</dbReference>